<dbReference type="InterPro" id="IPR036145">
    <property type="entry name" value="MinC_C_sf"/>
</dbReference>
<evidence type="ECO:0000256" key="6">
    <source>
        <dbReference type="HAMAP-Rule" id="MF_00267"/>
    </source>
</evidence>
<comment type="similarity">
    <text evidence="1 6">Belongs to the MinC family.</text>
</comment>
<organism evidence="9 10">
    <name type="scientific">Litorivicinus lipolyticus</name>
    <dbReference type="NCBI Taxonomy" id="418701"/>
    <lineage>
        <taxon>Bacteria</taxon>
        <taxon>Pseudomonadati</taxon>
        <taxon>Pseudomonadota</taxon>
        <taxon>Gammaproteobacteria</taxon>
        <taxon>Oceanospirillales</taxon>
        <taxon>Litorivicinaceae</taxon>
        <taxon>Litorivicinus</taxon>
    </lineage>
</organism>
<evidence type="ECO:0000256" key="5">
    <source>
        <dbReference type="ARBA" id="ARBA00025606"/>
    </source>
</evidence>
<reference evidence="9 10" key="1">
    <citation type="submission" date="2019-11" db="EMBL/GenBank/DDBJ databases">
        <authorList>
            <person name="Khan S.A."/>
            <person name="Jeon C.O."/>
            <person name="Chun B.H."/>
        </authorList>
    </citation>
    <scope>NUCLEOTIDE SEQUENCE [LARGE SCALE GENOMIC DNA]</scope>
    <source>
        <strain evidence="9 10">IMCC 1097</strain>
    </source>
</reference>
<dbReference type="PANTHER" id="PTHR34108:SF1">
    <property type="entry name" value="SEPTUM SITE-DETERMINING PROTEIN MINC"/>
    <property type="match status" value="1"/>
</dbReference>
<dbReference type="Proteomes" id="UP000388235">
    <property type="component" value="Chromosome"/>
</dbReference>
<dbReference type="InterPro" id="IPR013033">
    <property type="entry name" value="MinC"/>
</dbReference>
<gene>
    <name evidence="6 9" type="primary">minC</name>
    <name evidence="9" type="ORF">GH975_03290</name>
</gene>
<evidence type="ECO:0000256" key="1">
    <source>
        <dbReference type="ARBA" id="ARBA00006291"/>
    </source>
</evidence>
<dbReference type="HAMAP" id="MF_00267">
    <property type="entry name" value="MinC"/>
    <property type="match status" value="1"/>
</dbReference>
<dbReference type="PANTHER" id="PTHR34108">
    <property type="entry name" value="SEPTUM SITE-DETERMINING PROTEIN MINC"/>
    <property type="match status" value="1"/>
</dbReference>
<protein>
    <recommendedName>
        <fullName evidence="6">Probable septum site-determining protein MinC</fullName>
    </recommendedName>
</protein>
<dbReference type="Gene3D" id="2.160.20.70">
    <property type="match status" value="1"/>
</dbReference>
<evidence type="ECO:0000256" key="4">
    <source>
        <dbReference type="ARBA" id="ARBA00023306"/>
    </source>
</evidence>
<keyword evidence="10" id="KW-1185">Reference proteome</keyword>
<dbReference type="InterPro" id="IPR016098">
    <property type="entry name" value="CAP/MinC_C"/>
</dbReference>
<evidence type="ECO:0000259" key="7">
    <source>
        <dbReference type="Pfam" id="PF03775"/>
    </source>
</evidence>
<comment type="subunit">
    <text evidence="6">Interacts with MinD and FtsZ.</text>
</comment>
<dbReference type="NCBIfam" id="TIGR01222">
    <property type="entry name" value="minC"/>
    <property type="match status" value="1"/>
</dbReference>
<dbReference type="GO" id="GO:0000917">
    <property type="term" value="P:division septum assembly"/>
    <property type="evidence" value="ECO:0007669"/>
    <property type="project" value="UniProtKB-KW"/>
</dbReference>
<dbReference type="GO" id="GO:0051302">
    <property type="term" value="P:regulation of cell division"/>
    <property type="evidence" value="ECO:0007669"/>
    <property type="project" value="InterPro"/>
</dbReference>
<evidence type="ECO:0000256" key="2">
    <source>
        <dbReference type="ARBA" id="ARBA00022618"/>
    </source>
</evidence>
<feature type="domain" description="Septum formation inhibitor MinC N-terminal" evidence="8">
    <location>
        <begin position="2"/>
        <end position="69"/>
    </location>
</feature>
<dbReference type="SUPFAM" id="SSF63848">
    <property type="entry name" value="Cell-division inhibitor MinC, C-terminal domain"/>
    <property type="match status" value="1"/>
</dbReference>
<dbReference type="RefSeq" id="WP_153713146.1">
    <property type="nucleotide sequence ID" value="NZ_CP045871.1"/>
</dbReference>
<dbReference type="GO" id="GO:0000902">
    <property type="term" value="P:cell morphogenesis"/>
    <property type="evidence" value="ECO:0007669"/>
    <property type="project" value="InterPro"/>
</dbReference>
<feature type="domain" description="Septum formation inhibitor MinC C-terminal" evidence="7">
    <location>
        <begin position="127"/>
        <end position="227"/>
    </location>
</feature>
<dbReference type="KEGG" id="llp:GH975_03290"/>
<comment type="function">
    <text evidence="5 6">Cell division inhibitor that blocks the formation of polar Z ring septums. Rapidly oscillates between the poles of the cell to destabilize FtsZ filaments that have formed before they mature into polar Z rings. Prevents FtsZ polymerization.</text>
</comment>
<dbReference type="InterPro" id="IPR007874">
    <property type="entry name" value="MinC_N"/>
</dbReference>
<evidence type="ECO:0000313" key="9">
    <source>
        <dbReference type="EMBL" id="QGG79642.1"/>
    </source>
</evidence>
<dbReference type="Gene3D" id="3.30.70.260">
    <property type="match status" value="1"/>
</dbReference>
<evidence type="ECO:0000259" key="8">
    <source>
        <dbReference type="Pfam" id="PF05209"/>
    </source>
</evidence>
<keyword evidence="4 6" id="KW-0131">Cell cycle</keyword>
<dbReference type="Pfam" id="PF03775">
    <property type="entry name" value="MinC_C"/>
    <property type="match status" value="1"/>
</dbReference>
<dbReference type="Pfam" id="PF05209">
    <property type="entry name" value="MinC_N"/>
    <property type="match status" value="1"/>
</dbReference>
<evidence type="ECO:0000256" key="3">
    <source>
        <dbReference type="ARBA" id="ARBA00023210"/>
    </source>
</evidence>
<keyword evidence="3 6" id="KW-0717">Septation</keyword>
<dbReference type="AlphaFoldDB" id="A0A5Q2QBJ2"/>
<dbReference type="InterPro" id="IPR005526">
    <property type="entry name" value="Septum_form_inhib_MinC_C"/>
</dbReference>
<dbReference type="EMBL" id="CP045871">
    <property type="protein sequence ID" value="QGG79642.1"/>
    <property type="molecule type" value="Genomic_DNA"/>
</dbReference>
<keyword evidence="2 6" id="KW-0132">Cell division</keyword>
<dbReference type="OrthoDB" id="9794530at2"/>
<proteinExistence type="inferred from homology"/>
<accession>A0A5Q2QBJ2</accession>
<name>A0A5Q2QBJ2_9GAMM</name>
<evidence type="ECO:0000313" key="10">
    <source>
        <dbReference type="Proteomes" id="UP000388235"/>
    </source>
</evidence>
<sequence length="233" mass="24232">MFALNATDYPLLILTLGSNDPVKLDQWFASSVTQAPDMLSRPWIIDLGSFPGHVDIGEMVRVCRKFGVTLAGVMGAGGGALSQASAMGLACLPNADHLAVLPVVQPAAEAPPSPAPVAPTADGARVVASPVRSGQQVWAQHQDLVLLGTVSAAAEVMADGNVHCYGTLRGRVAAGVSGNENARVFVRKLEAQVVSIAGVYMAEEELAALPQWGQSAMFSLVDHRLQVAALPDS</sequence>
<dbReference type="GO" id="GO:1901891">
    <property type="term" value="P:regulation of cell septum assembly"/>
    <property type="evidence" value="ECO:0007669"/>
    <property type="project" value="InterPro"/>
</dbReference>